<dbReference type="InterPro" id="IPR039935">
    <property type="entry name" value="YML079W-like"/>
</dbReference>
<dbReference type="Pfam" id="PF06172">
    <property type="entry name" value="Cupin_5"/>
    <property type="match status" value="1"/>
</dbReference>
<dbReference type="EMBL" id="JBIPKE010000009">
    <property type="protein sequence ID" value="MFH6982100.1"/>
    <property type="molecule type" value="Genomic_DNA"/>
</dbReference>
<dbReference type="CDD" id="cd06121">
    <property type="entry name" value="cupin_YML079wp"/>
    <property type="match status" value="1"/>
</dbReference>
<comment type="caution">
    <text evidence="2">The sequence shown here is derived from an EMBL/GenBank/DDBJ whole genome shotgun (WGS) entry which is preliminary data.</text>
</comment>
<evidence type="ECO:0000313" key="3">
    <source>
        <dbReference type="Proteomes" id="UP001610063"/>
    </source>
</evidence>
<dbReference type="PANTHER" id="PTHR33387:SF3">
    <property type="entry name" value="DUF985 DOMAIN-CONTAINING PROTEIN"/>
    <property type="match status" value="1"/>
</dbReference>
<keyword evidence="3" id="KW-1185">Reference proteome</keyword>
<dbReference type="Proteomes" id="UP001610063">
    <property type="component" value="Unassembled WGS sequence"/>
</dbReference>
<accession>A0ABW7N4Y4</accession>
<dbReference type="SUPFAM" id="SSF51182">
    <property type="entry name" value="RmlC-like cupins"/>
    <property type="match status" value="1"/>
</dbReference>
<dbReference type="Gene3D" id="2.60.120.10">
    <property type="entry name" value="Jelly Rolls"/>
    <property type="match status" value="1"/>
</dbReference>
<gene>
    <name evidence="2" type="ORF">ACHKAR_01555</name>
</gene>
<dbReference type="PANTHER" id="PTHR33387">
    <property type="entry name" value="RMLC-LIKE JELLY ROLL FOLD PROTEIN"/>
    <property type="match status" value="1"/>
</dbReference>
<evidence type="ECO:0000313" key="2">
    <source>
        <dbReference type="EMBL" id="MFH6982100.1"/>
    </source>
</evidence>
<dbReference type="RefSeq" id="WP_395415884.1">
    <property type="nucleotide sequence ID" value="NZ_JBIPKE010000009.1"/>
</dbReference>
<reference evidence="2 3" key="1">
    <citation type="journal article" date="2013" name="Int. J. Syst. Evol. Microbiol.">
        <title>Marinoscillum luteum sp. nov., isolated from marine sediment.</title>
        <authorList>
            <person name="Cha I.T."/>
            <person name="Park S.J."/>
            <person name="Kim S.J."/>
            <person name="Kim J.G."/>
            <person name="Jung M.Y."/>
            <person name="Shin K.S."/>
            <person name="Kwon K.K."/>
            <person name="Yang S.H."/>
            <person name="Seo Y.S."/>
            <person name="Rhee S.K."/>
        </authorList>
    </citation>
    <scope>NUCLEOTIDE SEQUENCE [LARGE SCALE GENOMIC DNA]</scope>
    <source>
        <strain evidence="2 3">KCTC 23939</strain>
    </source>
</reference>
<dbReference type="InterPro" id="IPR014710">
    <property type="entry name" value="RmlC-like_jellyroll"/>
</dbReference>
<evidence type="ECO:0000259" key="1">
    <source>
        <dbReference type="Pfam" id="PF06172"/>
    </source>
</evidence>
<dbReference type="InterPro" id="IPR009327">
    <property type="entry name" value="Cupin_DUF985"/>
</dbReference>
<organism evidence="2 3">
    <name type="scientific">Marinoscillum luteum</name>
    <dbReference type="NCBI Taxonomy" id="861051"/>
    <lineage>
        <taxon>Bacteria</taxon>
        <taxon>Pseudomonadati</taxon>
        <taxon>Bacteroidota</taxon>
        <taxon>Cytophagia</taxon>
        <taxon>Cytophagales</taxon>
        <taxon>Reichenbachiellaceae</taxon>
        <taxon>Marinoscillum</taxon>
    </lineage>
</organism>
<protein>
    <submittedName>
        <fullName evidence="2">Cupin domain-containing protein</fullName>
    </submittedName>
</protein>
<dbReference type="InterPro" id="IPR011051">
    <property type="entry name" value="RmlC_Cupin_sf"/>
</dbReference>
<sequence>MNAQYWIDKLGLEPHPEGGYYKEVYRNPNTIQIMGGGGTRNLSTSIYFLLEGSQKSHFHQLSSDELWYFHAGSGARVHVLNHGEYSEHLLGLNLEAGDLPQLLLPARSIFASEVSAPDSYVLMGCMVNPGFDFKDFRMLTASELEESYPGQKALIREFTLGG</sequence>
<feature type="domain" description="DUF985" evidence="1">
    <location>
        <begin position="4"/>
        <end position="139"/>
    </location>
</feature>
<name>A0ABW7N4Y4_9BACT</name>
<proteinExistence type="predicted"/>